<keyword evidence="3" id="KW-0597">Phosphoprotein</keyword>
<name>A0A4Q7EAR7_9CYAN</name>
<dbReference type="CDD" id="cd00082">
    <property type="entry name" value="HisKA"/>
    <property type="match status" value="1"/>
</dbReference>
<dbReference type="SUPFAM" id="SSF55781">
    <property type="entry name" value="GAF domain-like"/>
    <property type="match status" value="1"/>
</dbReference>
<accession>A0A4Q7EAR7</accession>
<dbReference type="Pfam" id="PF02518">
    <property type="entry name" value="HATPase_c"/>
    <property type="match status" value="1"/>
</dbReference>
<dbReference type="InterPro" id="IPR003661">
    <property type="entry name" value="HisK_dim/P_dom"/>
</dbReference>
<dbReference type="SUPFAM" id="SSF55874">
    <property type="entry name" value="ATPase domain of HSP90 chaperone/DNA topoisomerase II/histidine kinase"/>
    <property type="match status" value="1"/>
</dbReference>
<evidence type="ECO:0000256" key="2">
    <source>
        <dbReference type="ARBA" id="ARBA00012438"/>
    </source>
</evidence>
<dbReference type="InterPro" id="IPR005467">
    <property type="entry name" value="His_kinase_dom"/>
</dbReference>
<dbReference type="PANTHER" id="PTHR43065:SF50">
    <property type="entry name" value="HISTIDINE KINASE"/>
    <property type="match status" value="1"/>
</dbReference>
<reference evidence="8 9" key="1">
    <citation type="submission" date="2018-11" db="EMBL/GenBank/DDBJ databases">
        <title>Whole genome sequencing of an environmental sample.</title>
        <authorList>
            <person name="Sarangi A.N."/>
            <person name="Singh D."/>
            <person name="Tripathy S."/>
        </authorList>
    </citation>
    <scope>NUCLEOTIDE SEQUENCE [LARGE SCALE GENOMIC DNA]</scope>
    <source>
        <strain evidence="8 9">Lakshadweep</strain>
    </source>
</reference>
<dbReference type="InterPro" id="IPR004358">
    <property type="entry name" value="Sig_transdc_His_kin-like_C"/>
</dbReference>
<dbReference type="AlphaFoldDB" id="A0A4Q7EAR7"/>
<dbReference type="Gene3D" id="3.30.450.40">
    <property type="match status" value="1"/>
</dbReference>
<evidence type="ECO:0000256" key="6">
    <source>
        <dbReference type="SAM" id="Coils"/>
    </source>
</evidence>
<keyword evidence="4 8" id="KW-0808">Transferase</keyword>
<dbReference type="SMART" id="SM00387">
    <property type="entry name" value="HATPase_c"/>
    <property type="match status" value="1"/>
</dbReference>
<dbReference type="InterPro" id="IPR003594">
    <property type="entry name" value="HATPase_dom"/>
</dbReference>
<evidence type="ECO:0000259" key="7">
    <source>
        <dbReference type="PROSITE" id="PS50109"/>
    </source>
</evidence>
<feature type="domain" description="Histidine kinase" evidence="7">
    <location>
        <begin position="265"/>
        <end position="525"/>
    </location>
</feature>
<dbReference type="Gene3D" id="1.10.287.130">
    <property type="match status" value="1"/>
</dbReference>
<evidence type="ECO:0000313" key="8">
    <source>
        <dbReference type="EMBL" id="RZM79599.1"/>
    </source>
</evidence>
<evidence type="ECO:0000256" key="1">
    <source>
        <dbReference type="ARBA" id="ARBA00000085"/>
    </source>
</evidence>
<dbReference type="SMART" id="SM00388">
    <property type="entry name" value="HisKA"/>
    <property type="match status" value="1"/>
</dbReference>
<dbReference type="EC" id="2.7.13.3" evidence="2"/>
<evidence type="ECO:0000256" key="5">
    <source>
        <dbReference type="ARBA" id="ARBA00023012"/>
    </source>
</evidence>
<dbReference type="InterPro" id="IPR003018">
    <property type="entry name" value="GAF"/>
</dbReference>
<dbReference type="Proteomes" id="UP000292459">
    <property type="component" value="Unassembled WGS sequence"/>
</dbReference>
<dbReference type="GO" id="GO:0000155">
    <property type="term" value="F:phosphorelay sensor kinase activity"/>
    <property type="evidence" value="ECO:0007669"/>
    <property type="project" value="InterPro"/>
</dbReference>
<keyword evidence="9" id="KW-1185">Reference proteome</keyword>
<dbReference type="OrthoDB" id="9773246at2"/>
<protein>
    <recommendedName>
        <fullName evidence="2">histidine kinase</fullName>
        <ecNumber evidence="2">2.7.13.3</ecNumber>
    </recommendedName>
</protein>
<dbReference type="PROSITE" id="PS50109">
    <property type="entry name" value="HIS_KIN"/>
    <property type="match status" value="1"/>
</dbReference>
<keyword evidence="6" id="KW-0175">Coiled coil</keyword>
<organism evidence="8 9">
    <name type="scientific">Leptolyngbya iicbica LK</name>
    <dbReference type="NCBI Taxonomy" id="2294035"/>
    <lineage>
        <taxon>Bacteria</taxon>
        <taxon>Bacillati</taxon>
        <taxon>Cyanobacteriota</taxon>
        <taxon>Cyanophyceae</taxon>
        <taxon>Leptolyngbyales</taxon>
        <taxon>Leptolyngbyaceae</taxon>
        <taxon>Leptolyngbya group</taxon>
        <taxon>Leptolyngbya</taxon>
        <taxon>Leptolyngbya iicbica</taxon>
    </lineage>
</organism>
<keyword evidence="5" id="KW-0902">Two-component regulatory system</keyword>
<dbReference type="RefSeq" id="WP_052288473.1">
    <property type="nucleotide sequence ID" value="NZ_QVFV01000002.1"/>
</dbReference>
<dbReference type="InterPro" id="IPR036097">
    <property type="entry name" value="HisK_dim/P_sf"/>
</dbReference>
<comment type="catalytic activity">
    <reaction evidence="1">
        <text>ATP + protein L-histidine = ADP + protein N-phospho-L-histidine.</text>
        <dbReference type="EC" id="2.7.13.3"/>
    </reaction>
</comment>
<gene>
    <name evidence="8" type="ORF">DYY88_12875</name>
</gene>
<dbReference type="InterPro" id="IPR029016">
    <property type="entry name" value="GAF-like_dom_sf"/>
</dbReference>
<sequence length="527" mass="58573">MKGISQHTLKDEIGGLPMTGIDDEPLYKKIVRVKTLHQNLAEQAAPVSIDHAREASKLFGLTKQIRNSLELETILQTTVAEVQKLLRNDCCYFLWRLESGTRDTLVITHEAKSPDCASRLGDLPEAHAEALSEAIARRQTVRIDDVHNRLETSPEFYAFFQPLGIQAALVLPLQTHSGQTGALFCAQCHGVRIWSDTEVELLQALADQVAISIDQAELLARARATAMAAQTQAQQVSAALQKLQQTQAQLVQHEKMSSLGQLVAGVAHEINNPINFIDGNIEPATDYIKDLLELIELYQTTYPEPTEAIRQKEADIDLDFMVEDLLKVLSSMKLGTSRIKQIVLSLRNFSRLDEAEIKPVDLHEGLDNTLVILKSRLRGSNQQDPIQVTRQYSSLPLIECHAGQINQVFMNILSNAIDALETTSQPQIKIETQLVEQFQADVSDSEQPDVPYVEVRIRDNGSGMDDAVQQKIFDPFYTTKPVGKGTGLGMSISYQIIVEKHHGTLQCVSEVGQGTEFIVRIPVQVTE</sequence>
<evidence type="ECO:0000256" key="3">
    <source>
        <dbReference type="ARBA" id="ARBA00022553"/>
    </source>
</evidence>
<dbReference type="EMBL" id="QVFV01000002">
    <property type="protein sequence ID" value="RZM79599.1"/>
    <property type="molecule type" value="Genomic_DNA"/>
</dbReference>
<comment type="caution">
    <text evidence="8">The sequence shown here is derived from an EMBL/GenBank/DDBJ whole genome shotgun (WGS) entry which is preliminary data.</text>
</comment>
<evidence type="ECO:0000256" key="4">
    <source>
        <dbReference type="ARBA" id="ARBA00022777"/>
    </source>
</evidence>
<evidence type="ECO:0000313" key="9">
    <source>
        <dbReference type="Proteomes" id="UP000292459"/>
    </source>
</evidence>
<dbReference type="SMART" id="SM00065">
    <property type="entry name" value="GAF"/>
    <property type="match status" value="1"/>
</dbReference>
<dbReference type="SUPFAM" id="SSF47384">
    <property type="entry name" value="Homodimeric domain of signal transducing histidine kinase"/>
    <property type="match status" value="1"/>
</dbReference>
<dbReference type="PRINTS" id="PR00344">
    <property type="entry name" value="BCTRLSENSOR"/>
</dbReference>
<keyword evidence="4 8" id="KW-0418">Kinase</keyword>
<proteinExistence type="predicted"/>
<dbReference type="InterPro" id="IPR036890">
    <property type="entry name" value="HATPase_C_sf"/>
</dbReference>
<dbReference type="PANTHER" id="PTHR43065">
    <property type="entry name" value="SENSOR HISTIDINE KINASE"/>
    <property type="match status" value="1"/>
</dbReference>
<dbReference type="Gene3D" id="3.30.565.10">
    <property type="entry name" value="Histidine kinase-like ATPase, C-terminal domain"/>
    <property type="match status" value="1"/>
</dbReference>
<feature type="coiled-coil region" evidence="6">
    <location>
        <begin position="226"/>
        <end position="256"/>
    </location>
</feature>
<dbReference type="Pfam" id="PF01590">
    <property type="entry name" value="GAF"/>
    <property type="match status" value="1"/>
</dbReference>